<evidence type="ECO:0000313" key="2">
    <source>
        <dbReference type="Proteomes" id="UP000230069"/>
    </source>
</evidence>
<name>A0A2G5CA69_AQUCA</name>
<dbReference type="InParanoid" id="A0A2G5CA69"/>
<dbReference type="Proteomes" id="UP000230069">
    <property type="component" value="Unassembled WGS sequence"/>
</dbReference>
<proteinExistence type="predicted"/>
<evidence type="ECO:0000313" key="1">
    <source>
        <dbReference type="EMBL" id="PIA28163.1"/>
    </source>
</evidence>
<sequence>MFLAICDMQANYIVDDIFNSTYLILGNEFMQEIIVVNLLFFSKEVDRNPESQRESYSRCVQENRRWK</sequence>
<keyword evidence="2" id="KW-1185">Reference proteome</keyword>
<gene>
    <name evidence="1" type="ORF">AQUCO_07200070v1</name>
</gene>
<dbReference type="AlphaFoldDB" id="A0A2G5CA69"/>
<accession>A0A2G5CA69</accession>
<dbReference type="EMBL" id="KZ305089">
    <property type="protein sequence ID" value="PIA28163.1"/>
    <property type="molecule type" value="Genomic_DNA"/>
</dbReference>
<reference evidence="1 2" key="1">
    <citation type="submission" date="2017-09" db="EMBL/GenBank/DDBJ databases">
        <title>WGS assembly of Aquilegia coerulea Goldsmith.</title>
        <authorList>
            <person name="Hodges S."/>
            <person name="Kramer E."/>
            <person name="Nordborg M."/>
            <person name="Tomkins J."/>
            <person name="Borevitz J."/>
            <person name="Derieg N."/>
            <person name="Yan J."/>
            <person name="Mihaltcheva S."/>
            <person name="Hayes R.D."/>
            <person name="Rokhsar D."/>
        </authorList>
    </citation>
    <scope>NUCLEOTIDE SEQUENCE [LARGE SCALE GENOMIC DNA]</scope>
    <source>
        <strain evidence="2">cv. Goldsmith</strain>
    </source>
</reference>
<protein>
    <submittedName>
        <fullName evidence="1">Uncharacterized protein</fullName>
    </submittedName>
</protein>
<organism evidence="1 2">
    <name type="scientific">Aquilegia coerulea</name>
    <name type="common">Rocky mountain columbine</name>
    <dbReference type="NCBI Taxonomy" id="218851"/>
    <lineage>
        <taxon>Eukaryota</taxon>
        <taxon>Viridiplantae</taxon>
        <taxon>Streptophyta</taxon>
        <taxon>Embryophyta</taxon>
        <taxon>Tracheophyta</taxon>
        <taxon>Spermatophyta</taxon>
        <taxon>Magnoliopsida</taxon>
        <taxon>Ranunculales</taxon>
        <taxon>Ranunculaceae</taxon>
        <taxon>Thalictroideae</taxon>
        <taxon>Aquilegia</taxon>
    </lineage>
</organism>